<dbReference type="AlphaFoldDB" id="A0A2I1HGU5"/>
<dbReference type="EMBL" id="LLXI01002816">
    <property type="protein sequence ID" value="PKY58040.1"/>
    <property type="molecule type" value="Genomic_DNA"/>
</dbReference>
<keyword evidence="2" id="KW-1185">Reference proteome</keyword>
<evidence type="ECO:0000313" key="1">
    <source>
        <dbReference type="EMBL" id="PKY58040.1"/>
    </source>
</evidence>
<dbReference type="VEuPathDB" id="FungiDB:FUN_001177"/>
<evidence type="ECO:0000313" key="2">
    <source>
        <dbReference type="Proteomes" id="UP000234323"/>
    </source>
</evidence>
<organism evidence="1 2">
    <name type="scientific">Rhizophagus irregularis</name>
    <dbReference type="NCBI Taxonomy" id="588596"/>
    <lineage>
        <taxon>Eukaryota</taxon>
        <taxon>Fungi</taxon>
        <taxon>Fungi incertae sedis</taxon>
        <taxon>Mucoromycota</taxon>
        <taxon>Glomeromycotina</taxon>
        <taxon>Glomeromycetes</taxon>
        <taxon>Glomerales</taxon>
        <taxon>Glomeraceae</taxon>
        <taxon>Rhizophagus</taxon>
    </lineage>
</organism>
<dbReference type="Proteomes" id="UP000234323">
    <property type="component" value="Unassembled WGS sequence"/>
</dbReference>
<gene>
    <name evidence="1" type="ORF">RhiirA4_429432</name>
</gene>
<proteinExistence type="predicted"/>
<protein>
    <submittedName>
        <fullName evidence="1">Uncharacterized protein</fullName>
    </submittedName>
</protein>
<reference evidence="1 2" key="1">
    <citation type="submission" date="2015-10" db="EMBL/GenBank/DDBJ databases">
        <title>Genome analyses suggest a sexual origin of heterokaryosis in a supposedly ancient asexual fungus.</title>
        <authorList>
            <person name="Ropars J."/>
            <person name="Sedzielewska K."/>
            <person name="Noel J."/>
            <person name="Charron P."/>
            <person name="Farinelli L."/>
            <person name="Marton T."/>
            <person name="Kruger M."/>
            <person name="Pelin A."/>
            <person name="Brachmann A."/>
            <person name="Corradi N."/>
        </authorList>
    </citation>
    <scope>NUCLEOTIDE SEQUENCE [LARGE SCALE GENOMIC DNA]</scope>
    <source>
        <strain evidence="1 2">A4</strain>
    </source>
</reference>
<accession>A0A2I1HGU5</accession>
<feature type="non-terminal residue" evidence="1">
    <location>
        <position position="1"/>
    </location>
</feature>
<sequence length="181" mass="20512">GNKPGYFSARKWRDNHESSDEIHGHSLHLHNLTFTKTLIGNSRSISGKTYFNLFDNASKRSHQEIPAHEMKMADETKEYYSGTESVNYDDDDGYVYSSESSSCDSSDNDDTVVDDIKSKSNMMFHRNNQVLKAAKLQLNDTVPDGVKNIQASYKECAGSNWQMETILILNISKKMQKGRDS</sequence>
<comment type="caution">
    <text evidence="1">The sequence shown here is derived from an EMBL/GenBank/DDBJ whole genome shotgun (WGS) entry which is preliminary data.</text>
</comment>
<name>A0A2I1HGU5_9GLOM</name>